<protein>
    <submittedName>
        <fullName evidence="3">Uncharacterized protein LOC113467880</fullName>
    </submittedName>
</protein>
<dbReference type="GeneID" id="113467880"/>
<dbReference type="RefSeq" id="XP_026680148.1">
    <property type="nucleotide sequence ID" value="XM_026824347.1"/>
</dbReference>
<sequence>MKNMKGQNKNIKTFKIHVLELNDGVMLVEAMSNKRQNKSKIHYQTAPVKMQRSQEPPPKRQSKVYREMKSGNTCTVSNKSRSKHRTTKSCFPMVPKYRTEKHHNLRLNKVINKGNMTDEWCQVSSPPVKQFRNNHGSKSCKRNCCKKITGSTTSVSKSKKNISATSAGKKSTSRHKKHHKHAELRKNKKPASMIFYETCEYDRLTSKQNVNKTIRRNPSKRFSEQMKQRYTDESDESTDDTYTMYKLDRRNNRQYTSNKEISPRRQQFLNSCTPKQNILDNDNQVFKQKPSVKCFEPLNNRFLDRKENDSNEYFRTMTCADKPEKKVTFADTCTYRTIDSSVYPVQWLNQQNHPLEEKLGQISSTATNSPTGKNSPCSLNDRTNEYMVHVSNKSLLSNEQLSSSSSEQNADISDIGMNNQQTLEEHYDREEFKNNNFQCMNNKYNADTDDTRAADSYDYQTDNDCTTTEDSYETCDGDKVERVEKQLYASTISNYESSLEQKRSSTKREECIPIGIDQQQSTLYWE</sequence>
<reference evidence="3" key="1">
    <citation type="submission" date="2025-08" db="UniProtKB">
        <authorList>
            <consortium name="RefSeq"/>
        </authorList>
    </citation>
    <scope>IDENTIFICATION</scope>
</reference>
<dbReference type="PaxDb" id="121845-A0A3Q0IZM6"/>
<accession>A0A3Q0IZM6</accession>
<name>A0A3Q0IZM6_DIACI</name>
<dbReference type="AlphaFoldDB" id="A0A3Q0IZM6"/>
<dbReference type="Proteomes" id="UP000079169">
    <property type="component" value="Unplaced"/>
</dbReference>
<evidence type="ECO:0000313" key="3">
    <source>
        <dbReference type="RefSeq" id="XP_026680148.1"/>
    </source>
</evidence>
<feature type="compositionally biased region" description="Basic and acidic residues" evidence="1">
    <location>
        <begin position="221"/>
        <end position="232"/>
    </location>
</feature>
<feature type="region of interest" description="Disordered" evidence="1">
    <location>
        <begin position="151"/>
        <end position="189"/>
    </location>
</feature>
<gene>
    <name evidence="3" type="primary">LOC113467880</name>
</gene>
<feature type="compositionally biased region" description="Basic residues" evidence="1">
    <location>
        <begin position="171"/>
        <end position="189"/>
    </location>
</feature>
<feature type="region of interest" description="Disordered" evidence="1">
    <location>
        <begin position="214"/>
        <end position="242"/>
    </location>
</feature>
<organism evidence="2 3">
    <name type="scientific">Diaphorina citri</name>
    <name type="common">Asian citrus psyllid</name>
    <dbReference type="NCBI Taxonomy" id="121845"/>
    <lineage>
        <taxon>Eukaryota</taxon>
        <taxon>Metazoa</taxon>
        <taxon>Ecdysozoa</taxon>
        <taxon>Arthropoda</taxon>
        <taxon>Hexapoda</taxon>
        <taxon>Insecta</taxon>
        <taxon>Pterygota</taxon>
        <taxon>Neoptera</taxon>
        <taxon>Paraneoptera</taxon>
        <taxon>Hemiptera</taxon>
        <taxon>Sternorrhyncha</taxon>
        <taxon>Psylloidea</taxon>
        <taxon>Psyllidae</taxon>
        <taxon>Diaphorininae</taxon>
        <taxon>Diaphorina</taxon>
    </lineage>
</organism>
<evidence type="ECO:0000256" key="1">
    <source>
        <dbReference type="SAM" id="MobiDB-lite"/>
    </source>
</evidence>
<keyword evidence="2" id="KW-1185">Reference proteome</keyword>
<proteinExistence type="predicted"/>
<evidence type="ECO:0000313" key="2">
    <source>
        <dbReference type="Proteomes" id="UP000079169"/>
    </source>
</evidence>
<dbReference type="KEGG" id="dci:113467880"/>